<evidence type="ECO:0000259" key="1">
    <source>
        <dbReference type="Pfam" id="PF01521"/>
    </source>
</evidence>
<dbReference type="STRING" id="1423783.FC50_GL002204"/>
<evidence type="ECO:0000313" key="2">
    <source>
        <dbReference type="EMBL" id="KRL87624.1"/>
    </source>
</evidence>
<accession>A0A0R1U8Z9</accession>
<dbReference type="InterPro" id="IPR000361">
    <property type="entry name" value="ATAP_core_dom"/>
</dbReference>
<dbReference type="InterPro" id="IPR035903">
    <property type="entry name" value="HesB-like_dom_sf"/>
</dbReference>
<dbReference type="Proteomes" id="UP000051922">
    <property type="component" value="Unassembled WGS sequence"/>
</dbReference>
<dbReference type="EMBL" id="AZFJ01000017">
    <property type="protein sequence ID" value="KRL87624.1"/>
    <property type="molecule type" value="Genomic_DNA"/>
</dbReference>
<dbReference type="AlphaFoldDB" id="A0A0R1U8Z9"/>
<proteinExistence type="predicted"/>
<sequence>MINMEIRFDDATSKFIQDRLGDNKLLLTFEDGVGPYSQHAMMHMQTQFTVNIVKPDADTSDYDLTINSNLGPVLVKGYSSDYLDPHLSLHNNASDGSWSLHGDVGVLDDDVHFIDFITNERK</sequence>
<comment type="caution">
    <text evidence="2">The sequence shown here is derived from an EMBL/GenBank/DDBJ whole genome shotgun (WGS) entry which is preliminary data.</text>
</comment>
<dbReference type="Pfam" id="PF01521">
    <property type="entry name" value="Fe-S_biosyn"/>
    <property type="match status" value="1"/>
</dbReference>
<gene>
    <name evidence="2" type="ORF">FC50_GL002204</name>
</gene>
<keyword evidence="3" id="KW-1185">Reference proteome</keyword>
<dbReference type="SUPFAM" id="SSF89360">
    <property type="entry name" value="HesB-like domain"/>
    <property type="match status" value="1"/>
</dbReference>
<protein>
    <recommendedName>
        <fullName evidence="1">Core domain-containing protein</fullName>
    </recommendedName>
</protein>
<evidence type="ECO:0000313" key="3">
    <source>
        <dbReference type="Proteomes" id="UP000051922"/>
    </source>
</evidence>
<name>A0A0R1U8Z9_9LACO</name>
<dbReference type="Gene3D" id="2.60.300.12">
    <property type="entry name" value="HesB-like domain"/>
    <property type="match status" value="1"/>
</dbReference>
<dbReference type="PATRIC" id="fig|1423783.4.peg.2257"/>
<reference evidence="2 3" key="1">
    <citation type="journal article" date="2015" name="Genome Announc.">
        <title>Expanding the biotechnology potential of lactobacilli through comparative genomics of 213 strains and associated genera.</title>
        <authorList>
            <person name="Sun Z."/>
            <person name="Harris H.M."/>
            <person name="McCann A."/>
            <person name="Guo C."/>
            <person name="Argimon S."/>
            <person name="Zhang W."/>
            <person name="Yang X."/>
            <person name="Jeffery I.B."/>
            <person name="Cooney J.C."/>
            <person name="Kagawa T.F."/>
            <person name="Liu W."/>
            <person name="Song Y."/>
            <person name="Salvetti E."/>
            <person name="Wrobel A."/>
            <person name="Rasinkangas P."/>
            <person name="Parkhill J."/>
            <person name="Rea M.C."/>
            <person name="O'Sullivan O."/>
            <person name="Ritari J."/>
            <person name="Douillard F.P."/>
            <person name="Paul Ross R."/>
            <person name="Yang R."/>
            <person name="Briner A.E."/>
            <person name="Felis G.E."/>
            <person name="de Vos W.M."/>
            <person name="Barrangou R."/>
            <person name="Klaenhammer T.R."/>
            <person name="Caufield P.W."/>
            <person name="Cui Y."/>
            <person name="Zhang H."/>
            <person name="O'Toole P.W."/>
        </authorList>
    </citation>
    <scope>NUCLEOTIDE SEQUENCE [LARGE SCALE GENOMIC DNA]</scope>
    <source>
        <strain evidence="2 3">DSM 15945</strain>
    </source>
</reference>
<organism evidence="2 3">
    <name type="scientific">Lacticaseibacillus pantheris DSM 15945 = JCM 12539 = NBRC 106106</name>
    <dbReference type="NCBI Taxonomy" id="1423783"/>
    <lineage>
        <taxon>Bacteria</taxon>
        <taxon>Bacillati</taxon>
        <taxon>Bacillota</taxon>
        <taxon>Bacilli</taxon>
        <taxon>Lactobacillales</taxon>
        <taxon>Lactobacillaceae</taxon>
        <taxon>Lacticaseibacillus</taxon>
    </lineage>
</organism>
<feature type="domain" description="Core" evidence="1">
    <location>
        <begin position="4"/>
        <end position="114"/>
    </location>
</feature>